<organism evidence="4 5">
    <name type="scientific">Vitis rotundifolia</name>
    <name type="common">Muscadine grape</name>
    <dbReference type="NCBI Taxonomy" id="103349"/>
    <lineage>
        <taxon>Eukaryota</taxon>
        <taxon>Viridiplantae</taxon>
        <taxon>Streptophyta</taxon>
        <taxon>Embryophyta</taxon>
        <taxon>Tracheophyta</taxon>
        <taxon>Spermatophyta</taxon>
        <taxon>Magnoliopsida</taxon>
        <taxon>eudicotyledons</taxon>
        <taxon>Gunneridae</taxon>
        <taxon>Pentapetalae</taxon>
        <taxon>rosids</taxon>
        <taxon>Vitales</taxon>
        <taxon>Vitaceae</taxon>
        <taxon>Viteae</taxon>
        <taxon>Vitis</taxon>
    </lineage>
</organism>
<evidence type="ECO:0000256" key="1">
    <source>
        <dbReference type="ARBA" id="ARBA00007535"/>
    </source>
</evidence>
<dbReference type="Gene3D" id="1.20.58.340">
    <property type="entry name" value="Magnesium transport protein CorA, transmembrane region"/>
    <property type="match status" value="2"/>
</dbReference>
<dbReference type="FunFam" id="2.40.128.330:FF:000001">
    <property type="entry name" value="Magnesium transporter MRS2-1"/>
    <property type="match status" value="1"/>
</dbReference>
<protein>
    <recommendedName>
        <fullName evidence="2">Magnesium transporter</fullName>
    </recommendedName>
</protein>
<keyword evidence="2" id="KW-0406">Ion transport</keyword>
<dbReference type="GO" id="GO:0016020">
    <property type="term" value="C:membrane"/>
    <property type="evidence" value="ECO:0007669"/>
    <property type="project" value="UniProtKB-SubCell"/>
</dbReference>
<dbReference type="Proteomes" id="UP001168098">
    <property type="component" value="Unassembled WGS sequence"/>
</dbReference>
<keyword evidence="2" id="KW-0813">Transport</keyword>
<dbReference type="EMBL" id="JARBHA010000003">
    <property type="protein sequence ID" value="KAJ9705278.1"/>
    <property type="molecule type" value="Genomic_DNA"/>
</dbReference>
<dbReference type="Pfam" id="PF22099">
    <property type="entry name" value="MRS2-like"/>
    <property type="match status" value="2"/>
</dbReference>
<sequence>MMRNPPSIPSKSGLAPPEEDPDSVRPTGGVGAGGAAGIRKKGTGIRAWLLLDTTGQAQVVEAGKHSIMRRTGLPARDLRILDPLLSYPSTVLGRERAIVINLEHIKAIITCQEVLLLNSKDPSVTPFVEELQRRLLRLHHATKSHEGGVHASNTDWTNLYDLGEPQSRVVSPQNFSGDFSQFQDEDEGAKADGKPGLENQDGLKVLPFEFIALEACLEAACSCLENEVRDELEHLLDDDEDMAEMYLTDKMIQQHLENSSVSSIHERDGMDDGVLHADMDEGIPAEISLEANGVSATYEGDLQNIDNPQEHLFGTPHALGRDSHGTHTSTTHSAISKHLDVEELEMLLEAYFVQIDGTLNKLSTLREYVDDTEDYINIMLDDKQNHLLQMGVMLTTATLVVSAFVVVAGIFGMNIHIELFDDKPSGLQDFLWTVGGGATGSIFLYVIAIAWCRHKRLLE</sequence>
<keyword evidence="2" id="KW-0812">Transmembrane</keyword>
<feature type="region of interest" description="Disordered" evidence="3">
    <location>
        <begin position="1"/>
        <end position="36"/>
    </location>
</feature>
<accession>A0AA39E208</accession>
<keyword evidence="5" id="KW-1185">Reference proteome</keyword>
<dbReference type="PANTHER" id="PTHR13890:SF35">
    <property type="entry name" value="MAGNESIUM TRANSPORTER MRS2-3"/>
    <property type="match status" value="1"/>
</dbReference>
<keyword evidence="2" id="KW-0460">Magnesium</keyword>
<name>A0AA39E208_VITRO</name>
<feature type="transmembrane region" description="Helical" evidence="2">
    <location>
        <begin position="387"/>
        <end position="410"/>
    </location>
</feature>
<reference evidence="4 5" key="1">
    <citation type="journal article" date="2023" name="BMC Biotechnol.">
        <title>Vitis rotundifolia cv Carlos genome sequencing.</title>
        <authorList>
            <person name="Huff M."/>
            <person name="Hulse-Kemp A."/>
            <person name="Scheffler B."/>
            <person name="Youngblood R."/>
            <person name="Simpson S."/>
            <person name="Babiker E."/>
            <person name="Staton M."/>
        </authorList>
    </citation>
    <scope>NUCLEOTIDE SEQUENCE [LARGE SCALE GENOMIC DNA]</scope>
    <source>
        <tissue evidence="4">Leaf</tissue>
    </source>
</reference>
<dbReference type="Gene3D" id="2.40.128.330">
    <property type="match status" value="1"/>
</dbReference>
<keyword evidence="2" id="KW-1133">Transmembrane helix</keyword>
<gene>
    <name evidence="4" type="ORF">PVL29_003370</name>
</gene>
<dbReference type="InterPro" id="IPR039204">
    <property type="entry name" value="MRS2-like"/>
</dbReference>
<dbReference type="PANTHER" id="PTHR13890">
    <property type="entry name" value="RNA SPLICING PROTEIN MRS2, MITOCHONDRIAL"/>
    <property type="match status" value="1"/>
</dbReference>
<dbReference type="CDD" id="cd12823">
    <property type="entry name" value="Mrs2_Mfm1p-like"/>
    <property type="match status" value="1"/>
</dbReference>
<comment type="caution">
    <text evidence="4">The sequence shown here is derived from an EMBL/GenBank/DDBJ whole genome shotgun (WGS) entry which is preliminary data.</text>
</comment>
<proteinExistence type="inferred from homology"/>
<comment type="function">
    <text evidence="2">Magnesium transporter that may mediate the influx of magnesium.</text>
</comment>
<evidence type="ECO:0000256" key="2">
    <source>
        <dbReference type="RuleBase" id="RU366041"/>
    </source>
</evidence>
<keyword evidence="2" id="KW-0472">Membrane</keyword>
<evidence type="ECO:0000313" key="4">
    <source>
        <dbReference type="EMBL" id="KAJ9705278.1"/>
    </source>
</evidence>
<dbReference type="GO" id="GO:0015095">
    <property type="term" value="F:magnesium ion transmembrane transporter activity"/>
    <property type="evidence" value="ECO:0007669"/>
    <property type="project" value="TreeGrafter"/>
</dbReference>
<comment type="similarity">
    <text evidence="1 2">Belongs to the CorA metal ion transporter (MIT) (TC 1.A.35.5) family.</text>
</comment>
<feature type="transmembrane region" description="Helical" evidence="2">
    <location>
        <begin position="430"/>
        <end position="452"/>
    </location>
</feature>
<evidence type="ECO:0000313" key="5">
    <source>
        <dbReference type="Proteomes" id="UP001168098"/>
    </source>
</evidence>
<dbReference type="AlphaFoldDB" id="A0AA39E208"/>
<evidence type="ECO:0000256" key="3">
    <source>
        <dbReference type="SAM" id="MobiDB-lite"/>
    </source>
</evidence>
<comment type="subcellular location">
    <subcellularLocation>
        <location evidence="2">Membrane</location>
        <topology evidence="2">Multi-pass membrane protein</topology>
    </subcellularLocation>
</comment>